<dbReference type="PANTHER" id="PTHR13647:SF4">
    <property type="entry name" value="INSULIN-LIKE PEPTIDE 1-RELATED"/>
    <property type="match status" value="1"/>
</dbReference>
<dbReference type="SUPFAM" id="SSF56994">
    <property type="entry name" value="Insulin-like"/>
    <property type="match status" value="1"/>
</dbReference>
<dbReference type="InterPro" id="IPR036438">
    <property type="entry name" value="Insulin-like_sf"/>
</dbReference>
<evidence type="ECO:0000256" key="2">
    <source>
        <dbReference type="ARBA" id="ARBA00011207"/>
    </source>
</evidence>
<dbReference type="SMART" id="SM00078">
    <property type="entry name" value="IlGF"/>
    <property type="match status" value="1"/>
</dbReference>
<comment type="subcellular location">
    <subcellularLocation>
        <location evidence="6">Secreted</location>
    </subcellularLocation>
</comment>
<proteinExistence type="inferred from homology"/>
<evidence type="ECO:0000259" key="8">
    <source>
        <dbReference type="SMART" id="SM00078"/>
    </source>
</evidence>
<dbReference type="InterPro" id="IPR022352">
    <property type="entry name" value="Ins/IGF/rlx"/>
</dbReference>
<dbReference type="PRINTS" id="PR00276">
    <property type="entry name" value="INSULINFAMLY"/>
</dbReference>
<feature type="chain" id="PRO_5013132184" evidence="7">
    <location>
        <begin position="23"/>
        <end position="139"/>
    </location>
</feature>
<evidence type="ECO:0000256" key="6">
    <source>
        <dbReference type="RuleBase" id="RU000406"/>
    </source>
</evidence>
<feature type="signal peptide" evidence="7">
    <location>
        <begin position="1"/>
        <end position="22"/>
    </location>
</feature>
<keyword evidence="6" id="KW-0964">Secreted</keyword>
<comment type="similarity">
    <text evidence="1 6">Belongs to the insulin family.</text>
</comment>
<evidence type="ECO:0000256" key="3">
    <source>
        <dbReference type="ARBA" id="ARBA00022685"/>
    </source>
</evidence>
<keyword evidence="4 7" id="KW-0732">Signal</keyword>
<reference evidence="9" key="1">
    <citation type="submission" date="2016-12" db="EMBL/GenBank/DDBJ databases">
        <title>An insight into the sialome and mialome of the sand fly, Nyssomyia neivai.</title>
        <authorList>
            <person name="Sebastian V."/>
            <person name="Goulart T.M."/>
            <person name="Oliveira W."/>
            <person name="Calvo E."/>
            <person name="Oliveira L.F."/>
            <person name="Pinto M.C."/>
            <person name="Rosselino A.M."/>
            <person name="Ribeiro J.M."/>
        </authorList>
    </citation>
    <scope>NUCLEOTIDE SEQUENCE</scope>
</reference>
<dbReference type="InterPro" id="IPR016179">
    <property type="entry name" value="Insulin-like"/>
</dbReference>
<evidence type="ECO:0000256" key="7">
    <source>
        <dbReference type="SAM" id="SignalP"/>
    </source>
</evidence>
<keyword evidence="3" id="KW-0165">Cleavage on pair of basic residues</keyword>
<evidence type="ECO:0000256" key="4">
    <source>
        <dbReference type="ARBA" id="ARBA00022729"/>
    </source>
</evidence>
<dbReference type="PANTHER" id="PTHR13647">
    <property type="entry name" value="INSULIN-LIKE PEPTIDE 2-RELATED"/>
    <property type="match status" value="1"/>
</dbReference>
<evidence type="ECO:0000313" key="9">
    <source>
        <dbReference type="EMBL" id="JAV08206.1"/>
    </source>
</evidence>
<dbReference type="EMBL" id="GFDF01005878">
    <property type="protein sequence ID" value="JAV08206.1"/>
    <property type="molecule type" value="Transcribed_RNA"/>
</dbReference>
<evidence type="ECO:0000256" key="5">
    <source>
        <dbReference type="ARBA" id="ARBA00023157"/>
    </source>
</evidence>
<accession>A0A1L8DP31</accession>
<keyword evidence="5" id="KW-1015">Disulfide bond</keyword>
<dbReference type="CDD" id="cd04366">
    <property type="entry name" value="IlGF_insulin_bombyxin_like"/>
    <property type="match status" value="1"/>
</dbReference>
<evidence type="ECO:0000256" key="1">
    <source>
        <dbReference type="ARBA" id="ARBA00009034"/>
    </source>
</evidence>
<dbReference type="GO" id="GO:0005576">
    <property type="term" value="C:extracellular region"/>
    <property type="evidence" value="ECO:0007669"/>
    <property type="project" value="UniProtKB-SubCell"/>
</dbReference>
<dbReference type="Gene3D" id="1.10.100.10">
    <property type="entry name" value="Insulin-like"/>
    <property type="match status" value="1"/>
</dbReference>
<dbReference type="AlphaFoldDB" id="A0A1L8DP31"/>
<sequence length="139" mass="16240">MTMNNLIIFVILIACVLIAAMAKEIDVQRDRDIDTDFLHKLSRRRLCGTKLSQTLALVCENEYNTMQKKSFDEEDYAFADQPQTIDDFPMKMPNFPLLTRMMSNSMRPGQFRRFRRQGIIDECCKKSCTYSELKGYCGR</sequence>
<feature type="domain" description="Insulin-like" evidence="8">
    <location>
        <begin position="44"/>
        <end position="137"/>
    </location>
</feature>
<dbReference type="InterPro" id="IPR022353">
    <property type="entry name" value="Insulin_CS"/>
</dbReference>
<protein>
    <submittedName>
        <fullName evidence="9">Putative conserved secreted protein</fullName>
    </submittedName>
</protein>
<comment type="subunit">
    <text evidence="2">Heterodimer of a B chain and an A chain linked by two disulfide bonds.</text>
</comment>
<organism evidence="9">
    <name type="scientific">Nyssomyia neivai</name>
    <dbReference type="NCBI Taxonomy" id="330878"/>
    <lineage>
        <taxon>Eukaryota</taxon>
        <taxon>Metazoa</taxon>
        <taxon>Ecdysozoa</taxon>
        <taxon>Arthropoda</taxon>
        <taxon>Hexapoda</taxon>
        <taxon>Insecta</taxon>
        <taxon>Pterygota</taxon>
        <taxon>Neoptera</taxon>
        <taxon>Endopterygota</taxon>
        <taxon>Diptera</taxon>
        <taxon>Nematocera</taxon>
        <taxon>Psychodoidea</taxon>
        <taxon>Psychodidae</taxon>
        <taxon>Nyssomyia</taxon>
    </lineage>
</organism>
<name>A0A1L8DP31_9DIPT</name>
<dbReference type="PROSITE" id="PS00262">
    <property type="entry name" value="INSULIN"/>
    <property type="match status" value="1"/>
</dbReference>
<dbReference type="Pfam" id="PF00049">
    <property type="entry name" value="Insulin"/>
    <property type="match status" value="1"/>
</dbReference>
<dbReference type="GO" id="GO:0005179">
    <property type="term" value="F:hormone activity"/>
    <property type="evidence" value="ECO:0007669"/>
    <property type="project" value="InterPro"/>
</dbReference>